<evidence type="ECO:0000313" key="1">
    <source>
        <dbReference type="EMBL" id="KAF0888948.1"/>
    </source>
</evidence>
<evidence type="ECO:0000313" key="2">
    <source>
        <dbReference type="Proteomes" id="UP000479710"/>
    </source>
</evidence>
<dbReference type="Proteomes" id="UP000479710">
    <property type="component" value="Unassembled WGS sequence"/>
</dbReference>
<proteinExistence type="predicted"/>
<dbReference type="EMBL" id="SPHZ02000012">
    <property type="protein sequence ID" value="KAF0888948.1"/>
    <property type="molecule type" value="Genomic_DNA"/>
</dbReference>
<sequence>MEAAPGDVVLGTVNGVLVHVTVDPTLSGTGFGATNGAPASLHSTATGGEVELPTSSGEFVEKGVQERIPEDNIVALWLPTQDSPAVWSSPASQHPLLVFSR</sequence>
<dbReference type="AlphaFoldDB" id="A0A6G1BLM9"/>
<reference evidence="1 2" key="1">
    <citation type="submission" date="2019-11" db="EMBL/GenBank/DDBJ databases">
        <title>Whole genome sequence of Oryza granulata.</title>
        <authorList>
            <person name="Li W."/>
        </authorList>
    </citation>
    <scope>NUCLEOTIDE SEQUENCE [LARGE SCALE GENOMIC DNA]</scope>
    <source>
        <strain evidence="2">cv. Menghai</strain>
        <tissue evidence="1">Leaf</tissue>
    </source>
</reference>
<accession>A0A6G1BLM9</accession>
<name>A0A6G1BLM9_9ORYZ</name>
<comment type="caution">
    <text evidence="1">The sequence shown here is derived from an EMBL/GenBank/DDBJ whole genome shotgun (WGS) entry which is preliminary data.</text>
</comment>
<organism evidence="1 2">
    <name type="scientific">Oryza meyeriana var. granulata</name>
    <dbReference type="NCBI Taxonomy" id="110450"/>
    <lineage>
        <taxon>Eukaryota</taxon>
        <taxon>Viridiplantae</taxon>
        <taxon>Streptophyta</taxon>
        <taxon>Embryophyta</taxon>
        <taxon>Tracheophyta</taxon>
        <taxon>Spermatophyta</taxon>
        <taxon>Magnoliopsida</taxon>
        <taxon>Liliopsida</taxon>
        <taxon>Poales</taxon>
        <taxon>Poaceae</taxon>
        <taxon>BOP clade</taxon>
        <taxon>Oryzoideae</taxon>
        <taxon>Oryzeae</taxon>
        <taxon>Oryzinae</taxon>
        <taxon>Oryza</taxon>
        <taxon>Oryza meyeriana</taxon>
    </lineage>
</organism>
<gene>
    <name evidence="1" type="ORF">E2562_020166</name>
</gene>
<keyword evidence="2" id="KW-1185">Reference proteome</keyword>
<protein>
    <submittedName>
        <fullName evidence="1">Uncharacterized protein</fullName>
    </submittedName>
</protein>